<protein>
    <submittedName>
        <fullName evidence="1">Uncharacterized protein</fullName>
    </submittedName>
</protein>
<accession>A0ABY0N3P0</accession>
<evidence type="ECO:0000313" key="1">
    <source>
        <dbReference type="EMBL" id="SDE92913.1"/>
    </source>
</evidence>
<dbReference type="EMBL" id="LT629689">
    <property type="protein sequence ID" value="SDE92913.1"/>
    <property type="molecule type" value="Genomic_DNA"/>
</dbReference>
<dbReference type="Proteomes" id="UP000182858">
    <property type="component" value="Chromosome I"/>
</dbReference>
<organism evidence="1 2">
    <name type="scientific">Pseudomonas extremaustralis</name>
    <dbReference type="NCBI Taxonomy" id="359110"/>
    <lineage>
        <taxon>Bacteria</taxon>
        <taxon>Pseudomonadati</taxon>
        <taxon>Pseudomonadota</taxon>
        <taxon>Gammaproteobacteria</taxon>
        <taxon>Pseudomonadales</taxon>
        <taxon>Pseudomonadaceae</taxon>
        <taxon>Pseudomonas</taxon>
    </lineage>
</organism>
<keyword evidence="2" id="KW-1185">Reference proteome</keyword>
<sequence length="77" mass="8665">MKGAAQYVPTPSACYLWGGREIKPFRCCIIAAQIVEIAAFPHRSADRWARRAPEAIQSIRMHCGRQAKIDELPHSQC</sequence>
<reference evidence="1 2" key="1">
    <citation type="submission" date="2016-10" db="EMBL/GenBank/DDBJ databases">
        <authorList>
            <person name="Varghese N."/>
            <person name="Submissions S."/>
        </authorList>
    </citation>
    <scope>NUCLEOTIDE SEQUENCE [LARGE SCALE GENOMIC DNA]</scope>
    <source>
        <strain evidence="1 2">DSM 17835</strain>
    </source>
</reference>
<gene>
    <name evidence="1" type="ORF">SAMN05216591_1408</name>
</gene>
<evidence type="ECO:0000313" key="2">
    <source>
        <dbReference type="Proteomes" id="UP000182858"/>
    </source>
</evidence>
<name>A0ABY0N3P0_9PSED</name>
<proteinExistence type="predicted"/>